<dbReference type="Proteomes" id="UP000663874">
    <property type="component" value="Unassembled WGS sequence"/>
</dbReference>
<accession>A0A820E835</accession>
<feature type="compositionally biased region" description="Basic and acidic residues" evidence="1">
    <location>
        <begin position="101"/>
        <end position="110"/>
    </location>
</feature>
<reference evidence="3" key="1">
    <citation type="submission" date="2021-02" db="EMBL/GenBank/DDBJ databases">
        <authorList>
            <person name="Nowell W R."/>
        </authorList>
    </citation>
    <scope>NUCLEOTIDE SEQUENCE</scope>
</reference>
<evidence type="ECO:0000256" key="1">
    <source>
        <dbReference type="SAM" id="MobiDB-lite"/>
    </source>
</evidence>
<feature type="region of interest" description="Disordered" evidence="1">
    <location>
        <begin position="101"/>
        <end position="128"/>
    </location>
</feature>
<name>A0A820E835_9BILA</name>
<dbReference type="EMBL" id="CAJNOU010000478">
    <property type="protein sequence ID" value="CAF1009324.1"/>
    <property type="molecule type" value="Genomic_DNA"/>
</dbReference>
<gene>
    <name evidence="3" type="ORF">FNK824_LOCUS38229</name>
    <name evidence="2" type="ORF">SEV965_LOCUS11208</name>
</gene>
<protein>
    <recommendedName>
        <fullName evidence="5">Retrotransposon gag domain-containing protein</fullName>
    </recommendedName>
</protein>
<evidence type="ECO:0000313" key="4">
    <source>
        <dbReference type="Proteomes" id="UP000663874"/>
    </source>
</evidence>
<organism evidence="3 4">
    <name type="scientific">Rotaria sordida</name>
    <dbReference type="NCBI Taxonomy" id="392033"/>
    <lineage>
        <taxon>Eukaryota</taxon>
        <taxon>Metazoa</taxon>
        <taxon>Spiralia</taxon>
        <taxon>Gnathifera</taxon>
        <taxon>Rotifera</taxon>
        <taxon>Eurotatoria</taxon>
        <taxon>Bdelloidea</taxon>
        <taxon>Philodinida</taxon>
        <taxon>Philodinidae</taxon>
        <taxon>Rotaria</taxon>
    </lineage>
</organism>
<feature type="compositionally biased region" description="Polar residues" evidence="1">
    <location>
        <begin position="114"/>
        <end position="123"/>
    </location>
</feature>
<dbReference type="Proteomes" id="UP000663889">
    <property type="component" value="Unassembled WGS sequence"/>
</dbReference>
<evidence type="ECO:0000313" key="2">
    <source>
        <dbReference type="EMBL" id="CAF1009324.1"/>
    </source>
</evidence>
<evidence type="ECO:0000313" key="3">
    <source>
        <dbReference type="EMBL" id="CAF4242415.1"/>
    </source>
</evidence>
<proteinExistence type="predicted"/>
<dbReference type="EMBL" id="CAJOBE010021221">
    <property type="protein sequence ID" value="CAF4242415.1"/>
    <property type="molecule type" value="Genomic_DNA"/>
</dbReference>
<comment type="caution">
    <text evidence="3">The sequence shown here is derived from an EMBL/GenBank/DDBJ whole genome shotgun (WGS) entry which is preliminary data.</text>
</comment>
<dbReference type="AlphaFoldDB" id="A0A820E835"/>
<sequence length="347" mass="40806">MEERIRSIIKFTGSSNQDVIHWLQYIDEVFDGFQLQASEKHRVVSFFLTRYAAVWFKHIKPNTPDWPTFKRDIIAYFSPSFSSFSARPLDRHQLAINEEPQKLEQEHDVPHVPASSSTMTSNELENDDFSLDSVNDNRINSFEDLEDKHVCECEQGHYSPPLVNINDRDLNTQHQDDCTQLERQGVNAADDCAQLEQQCESVTTSDSVKTDVEDTSEGFTQTMDSLTADHSFINTVSPQNTLYFWSAKQKPRHSRILHKGRAVYHWNQRKTEHYKKDLIDTIQICSYSLPVWADHRDLPILQFPVRPHAKMLHSIPFSFRKWKYRCSTLFSFRKWKYRCFTLYSLRK</sequence>
<evidence type="ECO:0008006" key="5">
    <source>
        <dbReference type="Google" id="ProtNLM"/>
    </source>
</evidence>